<proteinExistence type="inferred from homology"/>
<dbReference type="PROSITE" id="PS50893">
    <property type="entry name" value="ABC_TRANSPORTER_2"/>
    <property type="match status" value="1"/>
</dbReference>
<comment type="similarity">
    <text evidence="1">Belongs to the ABC transporter superfamily.</text>
</comment>
<gene>
    <name evidence="5" type="primary">phnL</name>
    <name evidence="5" type="ORF">RB548_22645</name>
</gene>
<dbReference type="InterPro" id="IPR017871">
    <property type="entry name" value="ABC_transporter-like_CS"/>
</dbReference>
<keyword evidence="3" id="KW-0067">ATP-binding</keyword>
<keyword evidence="5" id="KW-0614">Plasmid</keyword>
<dbReference type="PANTHER" id="PTHR42798:SF7">
    <property type="entry name" value="ALPHA-D-RIBOSE 1-METHYLPHOSPHONATE 5-TRIPHOSPHATE SYNTHASE SUBUNIT PHNL"/>
    <property type="match status" value="1"/>
</dbReference>
<keyword evidence="2" id="KW-0547">Nucleotide-binding</keyword>
<dbReference type="InterPro" id="IPR003439">
    <property type="entry name" value="ABC_transporter-like_ATP-bd"/>
</dbReference>
<dbReference type="SMART" id="SM00382">
    <property type="entry name" value="AAA"/>
    <property type="match status" value="1"/>
</dbReference>
<dbReference type="SUPFAM" id="SSF52540">
    <property type="entry name" value="P-loop containing nucleoside triphosphate hydrolases"/>
    <property type="match status" value="1"/>
</dbReference>
<dbReference type="Proteomes" id="UP001432360">
    <property type="component" value="Plasmid pSchITTGS70b"/>
</dbReference>
<dbReference type="GO" id="GO:0016829">
    <property type="term" value="F:lyase activity"/>
    <property type="evidence" value="ECO:0007669"/>
    <property type="project" value="UniProtKB-KW"/>
</dbReference>
<evidence type="ECO:0000313" key="5">
    <source>
        <dbReference type="EMBL" id="WVT06221.1"/>
    </source>
</evidence>
<dbReference type="PROSITE" id="PS00211">
    <property type="entry name" value="ABC_TRANSPORTER_1"/>
    <property type="match status" value="1"/>
</dbReference>
<geneLocation type="plasmid" evidence="5 6">
    <name>pSchITTGS70b</name>
</geneLocation>
<name>A0ABZ2BIK3_9HYPH</name>
<dbReference type="RefSeq" id="WP_331375284.1">
    <property type="nucleotide sequence ID" value="NZ_CP133150.1"/>
</dbReference>
<evidence type="ECO:0000256" key="3">
    <source>
        <dbReference type="ARBA" id="ARBA00022840"/>
    </source>
</evidence>
<accession>A0ABZ2BIK3</accession>
<evidence type="ECO:0000256" key="1">
    <source>
        <dbReference type="ARBA" id="ARBA00005417"/>
    </source>
</evidence>
<dbReference type="InterPro" id="IPR027417">
    <property type="entry name" value="P-loop_NTPase"/>
</dbReference>
<keyword evidence="5" id="KW-0456">Lyase</keyword>
<reference evidence="5" key="1">
    <citation type="submission" date="2023-08" db="EMBL/GenBank/DDBJ databases">
        <title>Complete genome sequence of Sinorhizobium chiapanecum ITTG S70 isolated from Acaciella angustissima nodules in Chiapas-Mexico.</title>
        <authorList>
            <person name="Rincon-Rosales R."/>
            <person name="Rogel M.A."/>
            <person name="Rincon-Medina C.I."/>
            <person name="Guerrero G."/>
            <person name="Manzano-Gomez L.A."/>
            <person name="Lopez-Lopez A."/>
            <person name="Rincon Molina F.A."/>
            <person name="Martinez-Romero E."/>
        </authorList>
    </citation>
    <scope>NUCLEOTIDE SEQUENCE</scope>
    <source>
        <strain evidence="5">ITTG S70</strain>
        <plasmid evidence="5">pSchITTGS70b</plasmid>
    </source>
</reference>
<dbReference type="PANTHER" id="PTHR42798">
    <property type="entry name" value="LIPOPROTEIN-RELEASING SYSTEM ATP-BINDING PROTEIN LOLD"/>
    <property type="match status" value="1"/>
</dbReference>
<evidence type="ECO:0000313" key="6">
    <source>
        <dbReference type="Proteomes" id="UP001432360"/>
    </source>
</evidence>
<feature type="domain" description="ABC transporter" evidence="4">
    <location>
        <begin position="5"/>
        <end position="243"/>
    </location>
</feature>
<dbReference type="Gene3D" id="3.40.50.300">
    <property type="entry name" value="P-loop containing nucleotide triphosphate hydrolases"/>
    <property type="match status" value="1"/>
</dbReference>
<protein>
    <submittedName>
        <fullName evidence="5">Phosphonate C-P lyase system protein PhnL</fullName>
    </submittedName>
</protein>
<evidence type="ECO:0000259" key="4">
    <source>
        <dbReference type="PROSITE" id="PS50893"/>
    </source>
</evidence>
<organism evidence="5 6">
    <name type="scientific">Sinorhizobium chiapasense</name>
    <dbReference type="NCBI Taxonomy" id="501572"/>
    <lineage>
        <taxon>Bacteria</taxon>
        <taxon>Pseudomonadati</taxon>
        <taxon>Pseudomonadota</taxon>
        <taxon>Alphaproteobacteria</taxon>
        <taxon>Hyphomicrobiales</taxon>
        <taxon>Rhizobiaceae</taxon>
        <taxon>Sinorhizobium/Ensifer group</taxon>
        <taxon>Sinorhizobium</taxon>
    </lineage>
</organism>
<sequence length="243" mass="26444">MTIRLHAQGLAKTFTLHTQGGIVLHVFDNIELVVKSGECVCLHGPSGAGKSTLLRSLYANYKPDAGKILVQHKGDMVDLLVVDPWEVVEIRRLTIGYVSQFLRVIPRVSALDVVAEPAIANGLPAEKAKALAQTLLTRLRIPERLWSLAPATFSGGEQQRVNIARGFIVNYPILLLDEPTASLDGANRQTVIALINEAKTRGAAIVGIFHDAEVREAVADRLFEVTPRSSESTTRSIPEPTRA</sequence>
<dbReference type="EMBL" id="CP133150">
    <property type="protein sequence ID" value="WVT06221.1"/>
    <property type="molecule type" value="Genomic_DNA"/>
</dbReference>
<dbReference type="Pfam" id="PF00005">
    <property type="entry name" value="ABC_tran"/>
    <property type="match status" value="1"/>
</dbReference>
<keyword evidence="6" id="KW-1185">Reference proteome</keyword>
<evidence type="ECO:0000256" key="2">
    <source>
        <dbReference type="ARBA" id="ARBA00022741"/>
    </source>
</evidence>
<dbReference type="InterPro" id="IPR012701">
    <property type="entry name" value="CP_lyase_PhnL"/>
</dbReference>
<dbReference type="NCBIfam" id="TIGR02324">
    <property type="entry name" value="CP_lyasePhnL"/>
    <property type="match status" value="1"/>
</dbReference>
<dbReference type="InterPro" id="IPR003593">
    <property type="entry name" value="AAA+_ATPase"/>
</dbReference>